<organism evidence="2 3">
    <name type="scientific">Haematococcus lacustris</name>
    <name type="common">Green alga</name>
    <name type="synonym">Haematococcus pluvialis</name>
    <dbReference type="NCBI Taxonomy" id="44745"/>
    <lineage>
        <taxon>Eukaryota</taxon>
        <taxon>Viridiplantae</taxon>
        <taxon>Chlorophyta</taxon>
        <taxon>core chlorophytes</taxon>
        <taxon>Chlorophyceae</taxon>
        <taxon>CS clade</taxon>
        <taxon>Chlamydomonadales</taxon>
        <taxon>Haematococcaceae</taxon>
        <taxon>Haematococcus</taxon>
    </lineage>
</organism>
<gene>
    <name evidence="2" type="ORF">HaLaN_26475</name>
</gene>
<evidence type="ECO:0000313" key="2">
    <source>
        <dbReference type="EMBL" id="GFH28057.1"/>
    </source>
</evidence>
<comment type="caution">
    <text evidence="2">The sequence shown here is derived from an EMBL/GenBank/DDBJ whole genome shotgun (WGS) entry which is preliminary data.</text>
</comment>
<dbReference type="PANTHER" id="PTHR32215">
    <property type="entry name" value="CILIA- AND FLAGELLA-ASSOCIATED PROTEIN 57"/>
    <property type="match status" value="1"/>
</dbReference>
<keyword evidence="3" id="KW-1185">Reference proteome</keyword>
<reference evidence="2 3" key="1">
    <citation type="submission" date="2020-02" db="EMBL/GenBank/DDBJ databases">
        <title>Draft genome sequence of Haematococcus lacustris strain NIES-144.</title>
        <authorList>
            <person name="Morimoto D."/>
            <person name="Nakagawa S."/>
            <person name="Yoshida T."/>
            <person name="Sawayama S."/>
        </authorList>
    </citation>
    <scope>NUCLEOTIDE SEQUENCE [LARGE SCALE GENOMIC DNA]</scope>
    <source>
        <strain evidence="2 3">NIES-144</strain>
    </source>
</reference>
<proteinExistence type="predicted"/>
<feature type="non-terminal residue" evidence="2">
    <location>
        <position position="1"/>
    </location>
</feature>
<name>A0A6A0A6P7_HAELA</name>
<feature type="non-terminal residue" evidence="2">
    <location>
        <position position="109"/>
    </location>
</feature>
<dbReference type="InterPro" id="IPR052993">
    <property type="entry name" value="CFA-57"/>
</dbReference>
<dbReference type="EMBL" id="BLLF01003724">
    <property type="protein sequence ID" value="GFH28057.1"/>
    <property type="molecule type" value="Genomic_DNA"/>
</dbReference>
<dbReference type="Proteomes" id="UP000485058">
    <property type="component" value="Unassembled WGS sequence"/>
</dbReference>
<dbReference type="PANTHER" id="PTHR32215:SF0">
    <property type="entry name" value="CILIA- AND FLAGELLA-ASSOCIATED PROTEIN 57"/>
    <property type="match status" value="1"/>
</dbReference>
<protein>
    <submittedName>
        <fullName evidence="2">WD_REPEATS_REGION domain-containing protein</fullName>
    </submittedName>
</protein>
<sequence>EPKALKERVKGLYQKYCADLTEDGMEESGDLEREAARQREYLEKTVDSLKRKLAKDSELHRTDNLRIMQENTALIKEINELRREIRSLRGRAGGTGPTMPGLAGASMGP</sequence>
<evidence type="ECO:0000256" key="1">
    <source>
        <dbReference type="SAM" id="MobiDB-lite"/>
    </source>
</evidence>
<accession>A0A6A0A6P7</accession>
<feature type="region of interest" description="Disordered" evidence="1">
    <location>
        <begin position="88"/>
        <end position="109"/>
    </location>
</feature>
<evidence type="ECO:0000313" key="3">
    <source>
        <dbReference type="Proteomes" id="UP000485058"/>
    </source>
</evidence>
<dbReference type="AlphaFoldDB" id="A0A6A0A6P7"/>